<feature type="compositionally biased region" description="Low complexity" evidence="2">
    <location>
        <begin position="149"/>
        <end position="171"/>
    </location>
</feature>
<dbReference type="Proteomes" id="UP001642360">
    <property type="component" value="Unassembled WGS sequence"/>
</dbReference>
<evidence type="ECO:0000313" key="4">
    <source>
        <dbReference type="Proteomes" id="UP001642360"/>
    </source>
</evidence>
<feature type="compositionally biased region" description="Basic and acidic residues" evidence="2">
    <location>
        <begin position="89"/>
        <end position="98"/>
    </location>
</feature>
<dbReference type="InterPro" id="IPR011009">
    <property type="entry name" value="Kinase-like_dom_sf"/>
</dbReference>
<sequence length="231" mass="25858">MLTPIEMLCKSHPSEFISYFHYCQSLRFDDKPDYSYLKRLFRDLFIREGYQFDYIFDWTILKYPQVGSSSRGRQPNGKLALNPGPSVENTEKTPVKQEFRDRFSGAVGAFARRSGSGGGLHGDHSRHRPSEDIPSSKEVRVDSQRGRISRPSSASKRAVVSSSRPSSSGEPSENRPSRLGSSSGRLSTSQRIQPGIESKSSSFTRAAATRGERDDTLRSFELLTIGTGRRK</sequence>
<dbReference type="SUPFAM" id="SSF56112">
    <property type="entry name" value="Protein kinase-like (PK-like)"/>
    <property type="match status" value="1"/>
</dbReference>
<dbReference type="InterPro" id="IPR050235">
    <property type="entry name" value="CK1_Ser-Thr_kinase"/>
</dbReference>
<organism evidence="3 4">
    <name type="scientific">Ilex paraguariensis</name>
    <name type="common">yerba mate</name>
    <dbReference type="NCBI Taxonomy" id="185542"/>
    <lineage>
        <taxon>Eukaryota</taxon>
        <taxon>Viridiplantae</taxon>
        <taxon>Streptophyta</taxon>
        <taxon>Embryophyta</taxon>
        <taxon>Tracheophyta</taxon>
        <taxon>Spermatophyta</taxon>
        <taxon>Magnoliopsida</taxon>
        <taxon>eudicotyledons</taxon>
        <taxon>Gunneridae</taxon>
        <taxon>Pentapetalae</taxon>
        <taxon>asterids</taxon>
        <taxon>campanulids</taxon>
        <taxon>Aquifoliales</taxon>
        <taxon>Aquifoliaceae</taxon>
        <taxon>Ilex</taxon>
    </lineage>
</organism>
<feature type="compositionally biased region" description="Low complexity" evidence="2">
    <location>
        <begin position="177"/>
        <end position="187"/>
    </location>
</feature>
<keyword evidence="4" id="KW-1185">Reference proteome</keyword>
<comment type="caution">
    <text evidence="3">The sequence shown here is derived from an EMBL/GenBank/DDBJ whole genome shotgun (WGS) entry which is preliminary data.</text>
</comment>
<evidence type="ECO:0000313" key="3">
    <source>
        <dbReference type="EMBL" id="CAK9160100.1"/>
    </source>
</evidence>
<name>A0ABC8SSQ3_9AQUA</name>
<evidence type="ECO:0000256" key="1">
    <source>
        <dbReference type="ARBA" id="ARBA00005926"/>
    </source>
</evidence>
<feature type="region of interest" description="Disordered" evidence="2">
    <location>
        <begin position="110"/>
        <end position="218"/>
    </location>
</feature>
<dbReference type="AlphaFoldDB" id="A0ABC8SSQ3"/>
<reference evidence="3 4" key="1">
    <citation type="submission" date="2024-02" db="EMBL/GenBank/DDBJ databases">
        <authorList>
            <person name="Vignale AGUSTIN F."/>
            <person name="Sosa J E."/>
            <person name="Modenutti C."/>
        </authorList>
    </citation>
    <scope>NUCLEOTIDE SEQUENCE [LARGE SCALE GENOMIC DNA]</scope>
</reference>
<accession>A0ABC8SSQ3</accession>
<feature type="compositionally biased region" description="Polar residues" evidence="2">
    <location>
        <begin position="188"/>
        <end position="204"/>
    </location>
</feature>
<dbReference type="EMBL" id="CAUOFW020003466">
    <property type="protein sequence ID" value="CAK9160100.1"/>
    <property type="molecule type" value="Genomic_DNA"/>
</dbReference>
<evidence type="ECO:0008006" key="5">
    <source>
        <dbReference type="Google" id="ProtNLM"/>
    </source>
</evidence>
<evidence type="ECO:0000256" key="2">
    <source>
        <dbReference type="SAM" id="MobiDB-lite"/>
    </source>
</evidence>
<protein>
    <recommendedName>
        <fullName evidence="5">Casein kinase I</fullName>
    </recommendedName>
</protein>
<dbReference type="PANTHER" id="PTHR11909">
    <property type="entry name" value="CASEIN KINASE-RELATED"/>
    <property type="match status" value="1"/>
</dbReference>
<gene>
    <name evidence="3" type="ORF">ILEXP_LOCUS28829</name>
</gene>
<feature type="compositionally biased region" description="Basic and acidic residues" evidence="2">
    <location>
        <begin position="128"/>
        <end position="145"/>
    </location>
</feature>
<feature type="region of interest" description="Disordered" evidence="2">
    <location>
        <begin position="67"/>
        <end position="98"/>
    </location>
</feature>
<proteinExistence type="inferred from homology"/>
<dbReference type="Gene3D" id="1.10.510.10">
    <property type="entry name" value="Transferase(Phosphotransferase) domain 1"/>
    <property type="match status" value="1"/>
</dbReference>
<comment type="similarity">
    <text evidence="1">Belongs to the protein kinase superfamily. CK1 Ser/Thr protein kinase family. Casein kinase I subfamily.</text>
</comment>